<protein>
    <submittedName>
        <fullName evidence="1">Uncharacterized protein</fullName>
    </submittedName>
</protein>
<feature type="non-terminal residue" evidence="1">
    <location>
        <position position="131"/>
    </location>
</feature>
<sequence>GTAERIVSTCGNPDALNSLLLNQCILDVISLLYDLGLLEENAQPTVQQQAELDKIIKRGDCRGARYQGYNEDTRSPVWTPMQGRVDTNFKVRLQKGGEIVTVDDQCTITAKFFGYEVNKPTVLKETYIISP</sequence>
<evidence type="ECO:0000313" key="2">
    <source>
        <dbReference type="Proteomes" id="UP001439008"/>
    </source>
</evidence>
<organism evidence="1 2">
    <name type="scientific">Bonamia ostreae</name>
    <dbReference type="NCBI Taxonomy" id="126728"/>
    <lineage>
        <taxon>Eukaryota</taxon>
        <taxon>Sar</taxon>
        <taxon>Rhizaria</taxon>
        <taxon>Endomyxa</taxon>
        <taxon>Ascetosporea</taxon>
        <taxon>Haplosporida</taxon>
        <taxon>Bonamia</taxon>
    </lineage>
</organism>
<comment type="caution">
    <text evidence="1">The sequence shown here is derived from an EMBL/GenBank/DDBJ whole genome shotgun (WGS) entry which is preliminary data.</text>
</comment>
<dbReference type="EMBL" id="JBDODL010005817">
    <property type="protein sequence ID" value="MES1923360.1"/>
    <property type="molecule type" value="Genomic_DNA"/>
</dbReference>
<dbReference type="Proteomes" id="UP001439008">
    <property type="component" value="Unassembled WGS sequence"/>
</dbReference>
<reference evidence="1 2" key="1">
    <citation type="journal article" date="2024" name="BMC Biol.">
        <title>Comparative genomics of Ascetosporea gives new insight into the evolutionary basis for animal parasitism in Rhizaria.</title>
        <authorList>
            <person name="Hiltunen Thoren M."/>
            <person name="Onut-Brannstrom I."/>
            <person name="Alfjorden A."/>
            <person name="Peckova H."/>
            <person name="Swords F."/>
            <person name="Hooper C."/>
            <person name="Holzer A.S."/>
            <person name="Bass D."/>
            <person name="Burki F."/>
        </authorList>
    </citation>
    <scope>NUCLEOTIDE SEQUENCE [LARGE SCALE GENOMIC DNA]</scope>
    <source>
        <strain evidence="1">20-A016</strain>
    </source>
</reference>
<proteinExistence type="predicted"/>
<evidence type="ECO:0000313" key="1">
    <source>
        <dbReference type="EMBL" id="MES1923360.1"/>
    </source>
</evidence>
<feature type="non-terminal residue" evidence="1">
    <location>
        <position position="1"/>
    </location>
</feature>
<keyword evidence="2" id="KW-1185">Reference proteome</keyword>
<accession>A0ABV2AUK7</accession>
<gene>
    <name evidence="1" type="ORF">MHBO_004925</name>
</gene>
<name>A0ABV2AUK7_9EUKA</name>